<dbReference type="Proteomes" id="UP000317835">
    <property type="component" value="Chromosome"/>
</dbReference>
<dbReference type="PROSITE" id="PS51384">
    <property type="entry name" value="FAD_FR"/>
    <property type="match status" value="1"/>
</dbReference>
<keyword evidence="10 18" id="KW-0560">Oxidoreductase</keyword>
<dbReference type="InterPro" id="IPR003097">
    <property type="entry name" value="CysJ-like_FAD-binding"/>
</dbReference>
<evidence type="ECO:0000256" key="13">
    <source>
        <dbReference type="ARBA" id="ARBA00023192"/>
    </source>
</evidence>
<dbReference type="CDD" id="cd06199">
    <property type="entry name" value="SiR"/>
    <property type="match status" value="1"/>
</dbReference>
<evidence type="ECO:0000256" key="1">
    <source>
        <dbReference type="ARBA" id="ARBA00001917"/>
    </source>
</evidence>
<feature type="region of interest" description="Disordered" evidence="15">
    <location>
        <begin position="134"/>
        <end position="169"/>
    </location>
</feature>
<dbReference type="PRINTS" id="PR00371">
    <property type="entry name" value="FPNCR"/>
</dbReference>
<evidence type="ECO:0000256" key="15">
    <source>
        <dbReference type="SAM" id="MobiDB-lite"/>
    </source>
</evidence>
<dbReference type="GO" id="GO:0051539">
    <property type="term" value="F:4 iron, 4 sulfur cluster binding"/>
    <property type="evidence" value="ECO:0007669"/>
    <property type="project" value="UniProtKB-KW"/>
</dbReference>
<evidence type="ECO:0000256" key="10">
    <source>
        <dbReference type="ARBA" id="ARBA00023002"/>
    </source>
</evidence>
<name>A0A518H4G3_9BACT</name>
<feature type="domain" description="4Fe-4S" evidence="17">
    <location>
        <begin position="76"/>
        <end position="135"/>
    </location>
</feature>
<keyword evidence="6" id="KW-0288">FMN</keyword>
<dbReference type="InterPro" id="IPR017927">
    <property type="entry name" value="FAD-bd_FR_type"/>
</dbReference>
<evidence type="ECO:0000313" key="19">
    <source>
        <dbReference type="Proteomes" id="UP000317835"/>
    </source>
</evidence>
<proteinExistence type="predicted"/>
<evidence type="ECO:0000313" key="18">
    <source>
        <dbReference type="EMBL" id="QDV35729.1"/>
    </source>
</evidence>
<dbReference type="GO" id="GO:0019344">
    <property type="term" value="P:cysteine biosynthetic process"/>
    <property type="evidence" value="ECO:0007669"/>
    <property type="project" value="UniProtKB-KW"/>
</dbReference>
<dbReference type="KEGG" id="tpla:ElP_36350"/>
<sequence length="538" mass="57770">MSISLVPESAPFTPEQRAWLNGFLAGWIGLEGTGELPDGVMTAASAIPPPQTRPEAEEFPWHDPTLPIAERRALAEGKPVELRLMAAMAQLDCGACGYLCKTYAEAIASGEETSLVLCSPGGAATSKALRSVLKESPSENRIGHAGRPDAPAASSSPTNGRESKAPIGYSRKNPYHARLIRSVNLNGPASDKRTHHVEIDLGDSGISYRPGDALGVSPTNCFELVDEILAALRLSGEEPVVGPSGEVSLREALIRHRCLARPTEELIAALAGSASDFGEAATLRSLLNDDTPIAGLDVLDLLLEFPTARPGAADFSAALAGMTPRLYSISSSLRRHPGQVHLTVGRVCSHRGGRPRKGVASTMLVDRLAPGDEVRVFVRESHGFALPADPTTPIVMIGPGTGIAPFRAFLQERAAAGATGRNWLFFGDRRRDTDFLYEAELAEALRVGQLARLDLAFSRDGDRKVYVQHLMEEASAELFRWLEDGAYVYVCGDAKRMAADVDAALHRVIRRGGLLDEEGGRDYMNGLASSGRYLRDVY</sequence>
<gene>
    <name evidence="18" type="primary">cysJ</name>
    <name evidence="18" type="ORF">ElP_36350</name>
</gene>
<dbReference type="GO" id="GO:0050660">
    <property type="term" value="F:flavin adenine dinucleotide binding"/>
    <property type="evidence" value="ECO:0007669"/>
    <property type="project" value="TreeGrafter"/>
</dbReference>
<evidence type="ECO:0000256" key="11">
    <source>
        <dbReference type="ARBA" id="ARBA00023004"/>
    </source>
</evidence>
<dbReference type="InterPro" id="IPR001433">
    <property type="entry name" value="OxRdtase_FAD/NAD-bd"/>
</dbReference>
<keyword evidence="7" id="KW-0479">Metal-binding</keyword>
<evidence type="ECO:0000256" key="7">
    <source>
        <dbReference type="ARBA" id="ARBA00022723"/>
    </source>
</evidence>
<dbReference type="EC" id="1.8.1.2" evidence="3"/>
<comment type="cofactor">
    <cofactor evidence="2">
        <name>FAD</name>
        <dbReference type="ChEBI" id="CHEBI:57692"/>
    </cofactor>
</comment>
<dbReference type="OrthoDB" id="9789468at2"/>
<dbReference type="Pfam" id="PF00175">
    <property type="entry name" value="NAD_binding_1"/>
    <property type="match status" value="1"/>
</dbReference>
<dbReference type="PROSITE" id="PS51656">
    <property type="entry name" value="4FE4S"/>
    <property type="match status" value="1"/>
</dbReference>
<evidence type="ECO:0000256" key="3">
    <source>
        <dbReference type="ARBA" id="ARBA00012604"/>
    </source>
</evidence>
<dbReference type="Pfam" id="PF00667">
    <property type="entry name" value="FAD_binding_1"/>
    <property type="match status" value="1"/>
</dbReference>
<dbReference type="Gene3D" id="1.20.990.10">
    <property type="entry name" value="NADPH-cytochrome p450 Reductase, Chain A, domain 3"/>
    <property type="match status" value="1"/>
</dbReference>
<dbReference type="PANTHER" id="PTHR19384:SF128">
    <property type="entry name" value="NADPH OXIDOREDUCTASE A"/>
    <property type="match status" value="1"/>
</dbReference>
<dbReference type="SUPFAM" id="SSF52343">
    <property type="entry name" value="Ferredoxin reductase-like, C-terminal NADP-linked domain"/>
    <property type="match status" value="1"/>
</dbReference>
<dbReference type="AlphaFoldDB" id="A0A518H4G3"/>
<dbReference type="Pfam" id="PF04060">
    <property type="entry name" value="FeS"/>
    <property type="match status" value="1"/>
</dbReference>
<protein>
    <recommendedName>
        <fullName evidence="3">assimilatory sulfite reductase (NADPH)</fullName>
        <ecNumber evidence="3">1.8.1.2</ecNumber>
    </recommendedName>
</protein>
<dbReference type="Gene3D" id="3.40.50.80">
    <property type="entry name" value="Nucleotide-binding domain of ferredoxin-NADP reductase (FNR) module"/>
    <property type="match status" value="1"/>
</dbReference>
<dbReference type="GO" id="GO:0004783">
    <property type="term" value="F:sulfite reductase (NADPH) activity"/>
    <property type="evidence" value="ECO:0007669"/>
    <property type="project" value="UniProtKB-EC"/>
</dbReference>
<keyword evidence="11" id="KW-0408">Iron</keyword>
<keyword evidence="8" id="KW-0274">FAD</keyword>
<dbReference type="GO" id="GO:0046872">
    <property type="term" value="F:metal ion binding"/>
    <property type="evidence" value="ECO:0007669"/>
    <property type="project" value="UniProtKB-KW"/>
</dbReference>
<dbReference type="EMBL" id="CP036426">
    <property type="protein sequence ID" value="QDV35729.1"/>
    <property type="molecule type" value="Genomic_DNA"/>
</dbReference>
<dbReference type="InterPro" id="IPR017938">
    <property type="entry name" value="Riboflavin_synthase-like_b-brl"/>
</dbReference>
<evidence type="ECO:0000256" key="5">
    <source>
        <dbReference type="ARBA" id="ARBA00022630"/>
    </source>
</evidence>
<dbReference type="InterPro" id="IPR007202">
    <property type="entry name" value="4Fe-4S_dom"/>
</dbReference>
<dbReference type="Gene3D" id="2.40.30.10">
    <property type="entry name" value="Translation factors"/>
    <property type="match status" value="1"/>
</dbReference>
<dbReference type="SUPFAM" id="SSF63380">
    <property type="entry name" value="Riboflavin synthase domain-like"/>
    <property type="match status" value="1"/>
</dbReference>
<accession>A0A518H4G3</accession>
<evidence type="ECO:0000256" key="9">
    <source>
        <dbReference type="ARBA" id="ARBA00022857"/>
    </source>
</evidence>
<comment type="catalytic activity">
    <reaction evidence="14">
        <text>hydrogen sulfide + 3 NADP(+) + 3 H2O = sulfite + 3 NADPH + 4 H(+)</text>
        <dbReference type="Rhea" id="RHEA:13801"/>
        <dbReference type="ChEBI" id="CHEBI:15377"/>
        <dbReference type="ChEBI" id="CHEBI:15378"/>
        <dbReference type="ChEBI" id="CHEBI:17359"/>
        <dbReference type="ChEBI" id="CHEBI:29919"/>
        <dbReference type="ChEBI" id="CHEBI:57783"/>
        <dbReference type="ChEBI" id="CHEBI:58349"/>
        <dbReference type="EC" id="1.8.1.2"/>
    </reaction>
</comment>
<organism evidence="18 19">
    <name type="scientific">Tautonia plasticadhaerens</name>
    <dbReference type="NCBI Taxonomy" id="2527974"/>
    <lineage>
        <taxon>Bacteria</taxon>
        <taxon>Pseudomonadati</taxon>
        <taxon>Planctomycetota</taxon>
        <taxon>Planctomycetia</taxon>
        <taxon>Isosphaerales</taxon>
        <taxon>Isosphaeraceae</taxon>
        <taxon>Tautonia</taxon>
    </lineage>
</organism>
<keyword evidence="9" id="KW-0521">NADP</keyword>
<keyword evidence="19" id="KW-1185">Reference proteome</keyword>
<dbReference type="NCBIfam" id="NF004859">
    <property type="entry name" value="PRK06214.1"/>
    <property type="match status" value="1"/>
</dbReference>
<keyword evidence="12" id="KW-0411">Iron-sulfur</keyword>
<evidence type="ECO:0000256" key="4">
    <source>
        <dbReference type="ARBA" id="ARBA00022485"/>
    </source>
</evidence>
<evidence type="ECO:0000256" key="8">
    <source>
        <dbReference type="ARBA" id="ARBA00022827"/>
    </source>
</evidence>
<evidence type="ECO:0000256" key="6">
    <source>
        <dbReference type="ARBA" id="ARBA00022643"/>
    </source>
</evidence>
<keyword evidence="13" id="KW-0198">Cysteine biosynthesis</keyword>
<dbReference type="GO" id="GO:0010181">
    <property type="term" value="F:FMN binding"/>
    <property type="evidence" value="ECO:0007669"/>
    <property type="project" value="TreeGrafter"/>
</dbReference>
<evidence type="ECO:0000256" key="12">
    <source>
        <dbReference type="ARBA" id="ARBA00023014"/>
    </source>
</evidence>
<dbReference type="InterPro" id="IPR039261">
    <property type="entry name" value="FNR_nucleotide-bd"/>
</dbReference>
<dbReference type="GO" id="GO:0005829">
    <property type="term" value="C:cytosol"/>
    <property type="evidence" value="ECO:0007669"/>
    <property type="project" value="TreeGrafter"/>
</dbReference>
<evidence type="ECO:0000259" key="17">
    <source>
        <dbReference type="PROSITE" id="PS51656"/>
    </source>
</evidence>
<dbReference type="InterPro" id="IPR001709">
    <property type="entry name" value="Flavoprot_Pyr_Nucl_cyt_Rdtase"/>
</dbReference>
<reference evidence="18 19" key="1">
    <citation type="submission" date="2019-02" db="EMBL/GenBank/DDBJ databases">
        <title>Deep-cultivation of Planctomycetes and their phenomic and genomic characterization uncovers novel biology.</title>
        <authorList>
            <person name="Wiegand S."/>
            <person name="Jogler M."/>
            <person name="Boedeker C."/>
            <person name="Pinto D."/>
            <person name="Vollmers J."/>
            <person name="Rivas-Marin E."/>
            <person name="Kohn T."/>
            <person name="Peeters S.H."/>
            <person name="Heuer A."/>
            <person name="Rast P."/>
            <person name="Oberbeckmann S."/>
            <person name="Bunk B."/>
            <person name="Jeske O."/>
            <person name="Meyerdierks A."/>
            <person name="Storesund J.E."/>
            <person name="Kallscheuer N."/>
            <person name="Luecker S."/>
            <person name="Lage O.M."/>
            <person name="Pohl T."/>
            <person name="Merkel B.J."/>
            <person name="Hornburger P."/>
            <person name="Mueller R.-W."/>
            <person name="Bruemmer F."/>
            <person name="Labrenz M."/>
            <person name="Spormann A.M."/>
            <person name="Op den Camp H."/>
            <person name="Overmann J."/>
            <person name="Amann R."/>
            <person name="Jetten M.S.M."/>
            <person name="Mascher T."/>
            <person name="Medema M.H."/>
            <person name="Devos D.P."/>
            <person name="Kaster A.-K."/>
            <person name="Ovreas L."/>
            <person name="Rohde M."/>
            <person name="Galperin M.Y."/>
            <person name="Jogler C."/>
        </authorList>
    </citation>
    <scope>NUCLEOTIDE SEQUENCE [LARGE SCALE GENOMIC DNA]</scope>
    <source>
        <strain evidence="18 19">ElP</strain>
    </source>
</reference>
<dbReference type="RefSeq" id="WP_145271492.1">
    <property type="nucleotide sequence ID" value="NZ_CP036426.1"/>
</dbReference>
<keyword evidence="4" id="KW-0004">4Fe-4S</keyword>
<evidence type="ECO:0000259" key="16">
    <source>
        <dbReference type="PROSITE" id="PS51384"/>
    </source>
</evidence>
<evidence type="ECO:0000256" key="14">
    <source>
        <dbReference type="ARBA" id="ARBA00052219"/>
    </source>
</evidence>
<dbReference type="InterPro" id="IPR023173">
    <property type="entry name" value="NADPH_Cyt_P450_Rdtase_alpha"/>
</dbReference>
<keyword evidence="13" id="KW-0028">Amino-acid biosynthesis</keyword>
<dbReference type="PANTHER" id="PTHR19384">
    <property type="entry name" value="NITRIC OXIDE SYNTHASE-RELATED"/>
    <property type="match status" value="1"/>
</dbReference>
<comment type="cofactor">
    <cofactor evidence="1">
        <name>FMN</name>
        <dbReference type="ChEBI" id="CHEBI:58210"/>
    </cofactor>
</comment>
<feature type="domain" description="FAD-binding FR-type" evidence="16">
    <location>
        <begin position="172"/>
        <end position="387"/>
    </location>
</feature>
<keyword evidence="5" id="KW-0285">Flavoprotein</keyword>
<evidence type="ECO:0000256" key="2">
    <source>
        <dbReference type="ARBA" id="ARBA00001974"/>
    </source>
</evidence>
<dbReference type="FunFam" id="3.40.50.80:FF:000001">
    <property type="entry name" value="NADPH--cytochrome P450 reductase 1"/>
    <property type="match status" value="1"/>
</dbReference>
<dbReference type="Gene3D" id="1.10.15.40">
    <property type="entry name" value="Electron transport complex subunit B, putative Fe-S cluster"/>
    <property type="match status" value="1"/>
</dbReference>